<feature type="region of interest" description="Disordered" evidence="1">
    <location>
        <begin position="25"/>
        <end position="54"/>
    </location>
</feature>
<dbReference type="EMBL" id="JAIWYP010000014">
    <property type="protein sequence ID" value="KAH3711119.1"/>
    <property type="molecule type" value="Genomic_DNA"/>
</dbReference>
<reference evidence="3" key="1">
    <citation type="journal article" date="2019" name="bioRxiv">
        <title>The Genome of the Zebra Mussel, Dreissena polymorpha: A Resource for Invasive Species Research.</title>
        <authorList>
            <person name="McCartney M.A."/>
            <person name="Auch B."/>
            <person name="Kono T."/>
            <person name="Mallez S."/>
            <person name="Zhang Y."/>
            <person name="Obille A."/>
            <person name="Becker A."/>
            <person name="Abrahante J.E."/>
            <person name="Garbe J."/>
            <person name="Badalamenti J.P."/>
            <person name="Herman A."/>
            <person name="Mangelson H."/>
            <person name="Liachko I."/>
            <person name="Sullivan S."/>
            <person name="Sone E.D."/>
            <person name="Koren S."/>
            <person name="Silverstein K.A.T."/>
            <person name="Beckman K.B."/>
            <person name="Gohl D.M."/>
        </authorList>
    </citation>
    <scope>NUCLEOTIDE SEQUENCE</scope>
    <source>
        <strain evidence="3">Duluth1</strain>
        <tissue evidence="3">Whole animal</tissue>
    </source>
</reference>
<keyword evidence="4" id="KW-1185">Reference proteome</keyword>
<gene>
    <name evidence="3" type="ORF">DPMN_070619</name>
</gene>
<keyword evidence="2" id="KW-1133">Transmembrane helix</keyword>
<evidence type="ECO:0000313" key="3">
    <source>
        <dbReference type="EMBL" id="KAH3711119.1"/>
    </source>
</evidence>
<organism evidence="3 4">
    <name type="scientific">Dreissena polymorpha</name>
    <name type="common">Zebra mussel</name>
    <name type="synonym">Mytilus polymorpha</name>
    <dbReference type="NCBI Taxonomy" id="45954"/>
    <lineage>
        <taxon>Eukaryota</taxon>
        <taxon>Metazoa</taxon>
        <taxon>Spiralia</taxon>
        <taxon>Lophotrochozoa</taxon>
        <taxon>Mollusca</taxon>
        <taxon>Bivalvia</taxon>
        <taxon>Autobranchia</taxon>
        <taxon>Heteroconchia</taxon>
        <taxon>Euheterodonta</taxon>
        <taxon>Imparidentia</taxon>
        <taxon>Neoheterodontei</taxon>
        <taxon>Myida</taxon>
        <taxon>Dreissenoidea</taxon>
        <taxon>Dreissenidae</taxon>
        <taxon>Dreissena</taxon>
    </lineage>
</organism>
<evidence type="ECO:0000256" key="2">
    <source>
        <dbReference type="SAM" id="Phobius"/>
    </source>
</evidence>
<reference evidence="3" key="2">
    <citation type="submission" date="2020-11" db="EMBL/GenBank/DDBJ databases">
        <authorList>
            <person name="McCartney M.A."/>
            <person name="Auch B."/>
            <person name="Kono T."/>
            <person name="Mallez S."/>
            <person name="Becker A."/>
            <person name="Gohl D.M."/>
            <person name="Silverstein K.A.T."/>
            <person name="Koren S."/>
            <person name="Bechman K.B."/>
            <person name="Herman A."/>
            <person name="Abrahante J.E."/>
            <person name="Garbe J."/>
        </authorList>
    </citation>
    <scope>NUCLEOTIDE SEQUENCE</scope>
    <source>
        <strain evidence="3">Duluth1</strain>
        <tissue evidence="3">Whole animal</tissue>
    </source>
</reference>
<name>A0A9D3Z6I1_DREPO</name>
<proteinExistence type="predicted"/>
<evidence type="ECO:0000256" key="1">
    <source>
        <dbReference type="SAM" id="MobiDB-lite"/>
    </source>
</evidence>
<comment type="caution">
    <text evidence="3">The sequence shown here is derived from an EMBL/GenBank/DDBJ whole genome shotgun (WGS) entry which is preliminary data.</text>
</comment>
<keyword evidence="2" id="KW-0812">Transmembrane</keyword>
<dbReference type="AlphaFoldDB" id="A0A9D3Z6I1"/>
<keyword evidence="2" id="KW-0472">Membrane</keyword>
<evidence type="ECO:0000313" key="4">
    <source>
        <dbReference type="Proteomes" id="UP000828390"/>
    </source>
</evidence>
<protein>
    <submittedName>
        <fullName evidence="3">Uncharacterized protein</fullName>
    </submittedName>
</protein>
<accession>A0A9D3Z6I1</accession>
<feature type="region of interest" description="Disordered" evidence="1">
    <location>
        <begin position="106"/>
        <end position="127"/>
    </location>
</feature>
<feature type="transmembrane region" description="Helical" evidence="2">
    <location>
        <begin position="207"/>
        <end position="226"/>
    </location>
</feature>
<sequence length="227" mass="25102">MTTSINTPLNVTIVASERISFAPEDRVAAHAAHPSDTSPDSGVSEGVDEGSRSFQRRRTLPYIVKVDETDAAAKAVVKEQAHSSENLARKNPETFIIENGIRKRVKGVTRDAQKPAKMSSSKGDLPAQFEIESQTTLARSGKRGSLPDITSIQKVDKAAMSREEAYKLSTARREELRRLQDLADRRRQGDVTVILGDLRDFVQQRQLLVLVIALNLSLATMFFNLLS</sequence>
<dbReference type="Proteomes" id="UP000828390">
    <property type="component" value="Unassembled WGS sequence"/>
</dbReference>